<dbReference type="WBParaSite" id="nOo.2.0.1.t12147-RA">
    <property type="protein sequence ID" value="nOo.2.0.1.t12147-RA"/>
    <property type="gene ID" value="nOo.2.0.1.g12147"/>
</dbReference>
<dbReference type="AlphaFoldDB" id="A0A182EVF7"/>
<accession>A0A182EVF7</accession>
<dbReference type="STRING" id="42157.A0A182EVF7"/>
<dbReference type="EMBL" id="UYRW01009794">
    <property type="protein sequence ID" value="VDM98158.1"/>
    <property type="molecule type" value="Genomic_DNA"/>
</dbReference>
<evidence type="ECO:0000313" key="2">
    <source>
        <dbReference type="Proteomes" id="UP000271087"/>
    </source>
</evidence>
<reference evidence="3" key="1">
    <citation type="submission" date="2016-06" db="UniProtKB">
        <authorList>
            <consortium name="WormBaseParasite"/>
        </authorList>
    </citation>
    <scope>IDENTIFICATION</scope>
</reference>
<dbReference type="Pfam" id="PF05380">
    <property type="entry name" value="Peptidase_A17"/>
    <property type="match status" value="1"/>
</dbReference>
<sequence>RSVNERLSNDKEFNKRIPENDLNKKKKETFFGLNWNYDTNAMRLILKVKQKVNKKNDSTVHRLTICPAGILDSDHGKIRLKLPILLQFTFDKIDKESKITRSHWLYAKSRIVPIKDISFPKVELLSILIRVRTGQVGLNQLWCREKDTTVWSDAKCALFWVKPAEEIRSSRFKLRYLPTSQNPTEMATRGISPPNFIIANYGGIVRAG</sequence>
<gene>
    <name evidence="1" type="ORF">NOO_LOCUS12147</name>
</gene>
<proteinExistence type="predicted"/>
<dbReference type="InterPro" id="IPR008042">
    <property type="entry name" value="Retrotrans_Pao"/>
</dbReference>
<dbReference type="Proteomes" id="UP000271087">
    <property type="component" value="Unassembled WGS sequence"/>
</dbReference>
<evidence type="ECO:0000313" key="1">
    <source>
        <dbReference type="EMBL" id="VDM98158.1"/>
    </source>
</evidence>
<organism evidence="3">
    <name type="scientific">Onchocerca ochengi</name>
    <name type="common">Filarial nematode worm</name>
    <dbReference type="NCBI Taxonomy" id="42157"/>
    <lineage>
        <taxon>Eukaryota</taxon>
        <taxon>Metazoa</taxon>
        <taxon>Ecdysozoa</taxon>
        <taxon>Nematoda</taxon>
        <taxon>Chromadorea</taxon>
        <taxon>Rhabditida</taxon>
        <taxon>Spirurina</taxon>
        <taxon>Spiruromorpha</taxon>
        <taxon>Filarioidea</taxon>
        <taxon>Onchocercidae</taxon>
        <taxon>Onchocerca</taxon>
    </lineage>
</organism>
<evidence type="ECO:0000313" key="3">
    <source>
        <dbReference type="WBParaSite" id="nOo.2.0.1.t12147-RA"/>
    </source>
</evidence>
<protein>
    <submittedName>
        <fullName evidence="3">C2 tensin-type domain-containing protein</fullName>
    </submittedName>
</protein>
<keyword evidence="2" id="KW-1185">Reference proteome</keyword>
<name>A0A182EVF7_ONCOC</name>
<dbReference type="OrthoDB" id="5872779at2759"/>
<reference evidence="1 2" key="2">
    <citation type="submission" date="2018-08" db="EMBL/GenBank/DDBJ databases">
        <authorList>
            <person name="Laetsch R D."/>
            <person name="Stevens L."/>
            <person name="Kumar S."/>
            <person name="Blaxter L. M."/>
        </authorList>
    </citation>
    <scope>NUCLEOTIDE SEQUENCE [LARGE SCALE GENOMIC DNA]</scope>
</reference>